<sequence length="183" mass="20987">MLNKVIELYKEVVKVGEVKNAQILNITQDNVMIQVTRSFRNLTTKENVQTVTQHLLQNKQQQQQQQLNDILTFPPIHLDNKVLLQRMNNTGRLKAEVLKAGNNNNNNNNNNNTNHQCDEYVTITDCHTSITTTYNLSSADKHGKVYTDSTFSCLEFSLDDSKLLYIAEEKQPKPSSYFNTTHT</sequence>
<evidence type="ECO:0000313" key="1">
    <source>
        <dbReference type="EMBL" id="KAK4296677.1"/>
    </source>
</evidence>
<proteinExistence type="predicted"/>
<protein>
    <submittedName>
        <fullName evidence="1">Uncharacterized protein</fullName>
    </submittedName>
</protein>
<dbReference type="EMBL" id="JAWZYT010003795">
    <property type="protein sequence ID" value="KAK4296677.1"/>
    <property type="molecule type" value="Genomic_DNA"/>
</dbReference>
<evidence type="ECO:0000313" key="2">
    <source>
        <dbReference type="Proteomes" id="UP001292094"/>
    </source>
</evidence>
<feature type="non-terminal residue" evidence="1">
    <location>
        <position position="1"/>
    </location>
</feature>
<accession>A0AAE1NWY8</accession>
<dbReference type="AlphaFoldDB" id="A0AAE1NWY8"/>
<organism evidence="1 2">
    <name type="scientific">Petrolisthes manimaculis</name>
    <dbReference type="NCBI Taxonomy" id="1843537"/>
    <lineage>
        <taxon>Eukaryota</taxon>
        <taxon>Metazoa</taxon>
        <taxon>Ecdysozoa</taxon>
        <taxon>Arthropoda</taxon>
        <taxon>Crustacea</taxon>
        <taxon>Multicrustacea</taxon>
        <taxon>Malacostraca</taxon>
        <taxon>Eumalacostraca</taxon>
        <taxon>Eucarida</taxon>
        <taxon>Decapoda</taxon>
        <taxon>Pleocyemata</taxon>
        <taxon>Anomura</taxon>
        <taxon>Galatheoidea</taxon>
        <taxon>Porcellanidae</taxon>
        <taxon>Petrolisthes</taxon>
    </lineage>
</organism>
<comment type="caution">
    <text evidence="1">The sequence shown here is derived from an EMBL/GenBank/DDBJ whole genome shotgun (WGS) entry which is preliminary data.</text>
</comment>
<keyword evidence="2" id="KW-1185">Reference proteome</keyword>
<gene>
    <name evidence="1" type="ORF">Pmani_030844</name>
</gene>
<reference evidence="1" key="1">
    <citation type="submission" date="2023-11" db="EMBL/GenBank/DDBJ databases">
        <title>Genome assemblies of two species of porcelain crab, Petrolisthes cinctipes and Petrolisthes manimaculis (Anomura: Porcellanidae).</title>
        <authorList>
            <person name="Angst P."/>
        </authorList>
    </citation>
    <scope>NUCLEOTIDE SEQUENCE</scope>
    <source>
        <strain evidence="1">PB745_02</strain>
        <tissue evidence="1">Gill</tissue>
    </source>
</reference>
<name>A0AAE1NWY8_9EUCA</name>
<dbReference type="Proteomes" id="UP001292094">
    <property type="component" value="Unassembled WGS sequence"/>
</dbReference>